<dbReference type="Pfam" id="PF06750">
    <property type="entry name" value="A24_N_bact"/>
    <property type="match status" value="1"/>
</dbReference>
<feature type="transmembrane region" description="Helical" evidence="7">
    <location>
        <begin position="125"/>
        <end position="143"/>
    </location>
</feature>
<sequence length="260" mass="27874">MDTMFDIGVAFFFGAILGSFLNVCICRIPRGESILFPRSHCVSCGRLLSPAELIPIASYLLQRGRCRGCGADVSWQYPLVEGFTGLAFAALSAFYGGLSLDWAAASVLAAFLIVIAGIDIEHKIIPNILLLAALPFIALWLGWKVSGTGGDVHLILNSLLGAVFGAAMLFAVFWFSNGGLGLGDVKFAFVFGLMLGWPGALWALTLAALIGSIAGIAGMVAGKWTRKTEVPFGPFLAIGYFAVFLLLDSRWSEIIRRFLE</sequence>
<dbReference type="PANTHER" id="PTHR30487:SF0">
    <property type="entry name" value="PREPILIN LEADER PEPTIDASE_N-METHYLTRANSFERASE-RELATED"/>
    <property type="match status" value="1"/>
</dbReference>
<dbReference type="InterPro" id="IPR050882">
    <property type="entry name" value="Prepilin_peptidase/N-MTase"/>
</dbReference>
<keyword evidence="4 7" id="KW-0812">Transmembrane</keyword>
<keyword evidence="11" id="KW-1185">Reference proteome</keyword>
<feature type="transmembrane region" description="Helical" evidence="7">
    <location>
        <begin position="155"/>
        <end position="175"/>
    </location>
</feature>
<comment type="similarity">
    <text evidence="2">Belongs to the peptidase A24 family.</text>
</comment>
<evidence type="ECO:0000256" key="4">
    <source>
        <dbReference type="ARBA" id="ARBA00022692"/>
    </source>
</evidence>
<evidence type="ECO:0000256" key="2">
    <source>
        <dbReference type="ARBA" id="ARBA00005801"/>
    </source>
</evidence>
<dbReference type="Gene3D" id="1.20.120.1220">
    <property type="match status" value="1"/>
</dbReference>
<dbReference type="InterPro" id="IPR010627">
    <property type="entry name" value="Prepilin_pept_A24_N"/>
</dbReference>
<dbReference type="GO" id="GO:0006465">
    <property type="term" value="P:signal peptide processing"/>
    <property type="evidence" value="ECO:0007669"/>
    <property type="project" value="TreeGrafter"/>
</dbReference>
<dbReference type="InterPro" id="IPR000045">
    <property type="entry name" value="Prepilin_IV_endopep_pep"/>
</dbReference>
<reference evidence="10 11" key="1">
    <citation type="submission" date="2020-01" db="EMBL/GenBank/DDBJ databases">
        <title>Whole genome sequence of Heliobacterium gestii DSM 11169.</title>
        <authorList>
            <person name="Kyndt J.A."/>
            <person name="Meyer T.E."/>
        </authorList>
    </citation>
    <scope>NUCLEOTIDE SEQUENCE [LARGE SCALE GENOMIC DNA]</scope>
    <source>
        <strain evidence="10 11">DSM 11169</strain>
    </source>
</reference>
<feature type="transmembrane region" description="Helical" evidence="7">
    <location>
        <begin position="187"/>
        <end position="210"/>
    </location>
</feature>
<accession>A0A845LFS9</accession>
<proteinExistence type="inferred from homology"/>
<evidence type="ECO:0000256" key="1">
    <source>
        <dbReference type="ARBA" id="ARBA00004651"/>
    </source>
</evidence>
<evidence type="ECO:0000259" key="9">
    <source>
        <dbReference type="Pfam" id="PF06750"/>
    </source>
</evidence>
<name>A0A845LFS9_HELGE</name>
<dbReference type="OrthoDB" id="9789291at2"/>
<evidence type="ECO:0000256" key="6">
    <source>
        <dbReference type="ARBA" id="ARBA00023136"/>
    </source>
</evidence>
<organism evidence="10 11">
    <name type="scientific">Heliomicrobium gestii</name>
    <name type="common">Heliobacterium gestii</name>
    <dbReference type="NCBI Taxonomy" id="2699"/>
    <lineage>
        <taxon>Bacteria</taxon>
        <taxon>Bacillati</taxon>
        <taxon>Bacillota</taxon>
        <taxon>Clostridia</taxon>
        <taxon>Eubacteriales</taxon>
        <taxon>Heliobacteriaceae</taxon>
        <taxon>Heliomicrobium</taxon>
    </lineage>
</organism>
<dbReference type="EMBL" id="WXEX01000007">
    <property type="protein sequence ID" value="MZP43295.1"/>
    <property type="molecule type" value="Genomic_DNA"/>
</dbReference>
<gene>
    <name evidence="10" type="ORF">GTO89_09615</name>
</gene>
<feature type="domain" description="Prepilin peptidase A24 N-terminal" evidence="9">
    <location>
        <begin position="13"/>
        <end position="92"/>
    </location>
</feature>
<evidence type="ECO:0000259" key="8">
    <source>
        <dbReference type="Pfam" id="PF01478"/>
    </source>
</evidence>
<dbReference type="Pfam" id="PF01478">
    <property type="entry name" value="Peptidase_A24"/>
    <property type="match status" value="1"/>
</dbReference>
<feature type="transmembrane region" description="Helical" evidence="7">
    <location>
        <begin position="230"/>
        <end position="247"/>
    </location>
</feature>
<evidence type="ECO:0000313" key="10">
    <source>
        <dbReference type="EMBL" id="MZP43295.1"/>
    </source>
</evidence>
<feature type="transmembrane region" description="Helical" evidence="7">
    <location>
        <begin position="6"/>
        <end position="28"/>
    </location>
</feature>
<dbReference type="GO" id="GO:0005886">
    <property type="term" value="C:plasma membrane"/>
    <property type="evidence" value="ECO:0007669"/>
    <property type="project" value="UniProtKB-SubCell"/>
</dbReference>
<feature type="transmembrane region" description="Helical" evidence="7">
    <location>
        <begin position="77"/>
        <end position="96"/>
    </location>
</feature>
<keyword evidence="3" id="KW-1003">Cell membrane</keyword>
<comment type="subcellular location">
    <subcellularLocation>
        <location evidence="1">Cell membrane</location>
        <topology evidence="1">Multi-pass membrane protein</topology>
    </subcellularLocation>
</comment>
<dbReference type="AlphaFoldDB" id="A0A845LFS9"/>
<feature type="transmembrane region" description="Helical" evidence="7">
    <location>
        <begin position="102"/>
        <end position="118"/>
    </location>
</feature>
<dbReference type="Proteomes" id="UP000471031">
    <property type="component" value="Unassembled WGS sequence"/>
</dbReference>
<keyword evidence="5 7" id="KW-1133">Transmembrane helix</keyword>
<comment type="caution">
    <text evidence="10">The sequence shown here is derived from an EMBL/GenBank/DDBJ whole genome shotgun (WGS) entry which is preliminary data.</text>
</comment>
<dbReference type="PANTHER" id="PTHR30487">
    <property type="entry name" value="TYPE 4 PREPILIN-LIKE PROTEINS LEADER PEPTIDE-PROCESSING ENZYME"/>
    <property type="match status" value="1"/>
</dbReference>
<evidence type="ECO:0000256" key="3">
    <source>
        <dbReference type="ARBA" id="ARBA00022475"/>
    </source>
</evidence>
<dbReference type="GO" id="GO:0004190">
    <property type="term" value="F:aspartic-type endopeptidase activity"/>
    <property type="evidence" value="ECO:0007669"/>
    <property type="project" value="InterPro"/>
</dbReference>
<evidence type="ECO:0000313" key="11">
    <source>
        <dbReference type="Proteomes" id="UP000471031"/>
    </source>
</evidence>
<keyword evidence="6 7" id="KW-0472">Membrane</keyword>
<feature type="domain" description="Prepilin type IV endopeptidase peptidase" evidence="8">
    <location>
        <begin position="107"/>
        <end position="216"/>
    </location>
</feature>
<evidence type="ECO:0000256" key="5">
    <source>
        <dbReference type="ARBA" id="ARBA00022989"/>
    </source>
</evidence>
<protein>
    <submittedName>
        <fullName evidence="10">Prepilin peptidase</fullName>
    </submittedName>
</protein>
<evidence type="ECO:0000256" key="7">
    <source>
        <dbReference type="SAM" id="Phobius"/>
    </source>
</evidence>